<protein>
    <recommendedName>
        <fullName evidence="13">Receptor-like serine/threonine-protein kinase</fullName>
        <ecNumber evidence="13">2.7.11.1</ecNumber>
    </recommendedName>
</protein>
<comment type="catalytic activity">
    <reaction evidence="11 13">
        <text>L-threonyl-[protein] + ATP = O-phospho-L-threonyl-[protein] + ADP + H(+)</text>
        <dbReference type="Rhea" id="RHEA:46608"/>
        <dbReference type="Rhea" id="RHEA-COMP:11060"/>
        <dbReference type="Rhea" id="RHEA-COMP:11605"/>
        <dbReference type="ChEBI" id="CHEBI:15378"/>
        <dbReference type="ChEBI" id="CHEBI:30013"/>
        <dbReference type="ChEBI" id="CHEBI:30616"/>
        <dbReference type="ChEBI" id="CHEBI:61977"/>
        <dbReference type="ChEBI" id="CHEBI:456216"/>
        <dbReference type="EC" id="2.7.11.1"/>
    </reaction>
</comment>
<evidence type="ECO:0000256" key="12">
    <source>
        <dbReference type="ARBA" id="ARBA00048679"/>
    </source>
</evidence>
<dbReference type="SMART" id="SM00220">
    <property type="entry name" value="S_TKc"/>
    <property type="match status" value="1"/>
</dbReference>
<keyword evidence="3 13" id="KW-0723">Serine/threonine-protein kinase</keyword>
<comment type="catalytic activity">
    <reaction evidence="12 13">
        <text>L-seryl-[protein] + ATP = O-phospho-L-seryl-[protein] + ADP + H(+)</text>
        <dbReference type="Rhea" id="RHEA:17989"/>
        <dbReference type="Rhea" id="RHEA-COMP:9863"/>
        <dbReference type="Rhea" id="RHEA-COMP:11604"/>
        <dbReference type="ChEBI" id="CHEBI:15378"/>
        <dbReference type="ChEBI" id="CHEBI:29999"/>
        <dbReference type="ChEBI" id="CHEBI:30616"/>
        <dbReference type="ChEBI" id="CHEBI:83421"/>
        <dbReference type="ChEBI" id="CHEBI:456216"/>
        <dbReference type="EC" id="2.7.11.1"/>
    </reaction>
</comment>
<name>A0ABD1IEG1_SALDI</name>
<evidence type="ECO:0000256" key="3">
    <source>
        <dbReference type="ARBA" id="ARBA00022527"/>
    </source>
</evidence>
<dbReference type="FunFam" id="1.10.510.10:FF:000060">
    <property type="entry name" value="G-type lectin S-receptor-like serine/threonine-protein kinase"/>
    <property type="match status" value="1"/>
</dbReference>
<evidence type="ECO:0000313" key="21">
    <source>
        <dbReference type="Proteomes" id="UP001567538"/>
    </source>
</evidence>
<sequence length="784" mass="88063">MDDFIFNKILCRLLLFIICSQLSESADTLLPNQTVAIGQSLVSQNQVFELQFLSIGKSRNTFLAIRVARNGTLVISRNGSAIWIASPSRPASHPLVRLLDTGNLVVVDQEHTLWQGFDHPTDTLLPGMKLVDDLHSGVQTNLTSWRSLDDPSPGEFVFMIKNLGLPQLVIFNGENKFYRTGPWSGLQFSNMATSPNSVFQTGLNFSNGWLISITRAYDVSLFTRLKLDAAGFLQRYTMSSGRDTWNHAHTFPKDKCEEYGYCGPHAVCSIDRVQRCQCLKGFEPASPNDWDLQDWSGGCRRAEPLNCEGGDGFHEVRGVKYPDLLRFWLNVSMSLHECRAKCLRNCNCTAYANANVASGGSGCLVWIGDLIDIKQVSGADSNQNLFIRLPNSELGGTTNVEEKRRRRRRRRRPTKLVVISVTCGVISAGFIVGGILLVTRRKRLPASVSEINIEDQELQLFKFPTVMAATNGFSRENLIGEGGFGLVYKGKLSTEEEIAVKRLSRTSQQGLKEFKNEVTLIAKLQHRNLVRLLGCCIEGEERMLIYEYLKNKSLNYFVFDQNQRKLLTWPKRYDIIMGIARGLLYLHQDSRLKIIHRDLKTSNILLDGDLNPKISDFGLARIFGEDQCIATTKRVIGTYGYMAPEYAFDGKYSVKSDVFALGVILLEIVSGKKNRGFDHCDHYHSLLGHAWLLWREINILELVDECVSNTLIESQVTRCIHVALLCVQKYAQDRPVMSSVVSMLGSDGAILPDPKEPGFFGERSSSCRTSTCQETFTITELEAR</sequence>
<dbReference type="Gene3D" id="1.10.510.10">
    <property type="entry name" value="Transferase(Phosphotransferase) domain 1"/>
    <property type="match status" value="1"/>
</dbReference>
<dbReference type="PANTHER" id="PTHR27002">
    <property type="entry name" value="RECEPTOR-LIKE SERINE/THREONINE-PROTEIN KINASE SD1-8"/>
    <property type="match status" value="1"/>
</dbReference>
<dbReference type="SUPFAM" id="SSF56112">
    <property type="entry name" value="Protein kinase-like (PK-like)"/>
    <property type="match status" value="1"/>
</dbReference>
<evidence type="ECO:0000256" key="7">
    <source>
        <dbReference type="ARBA" id="ARBA00022777"/>
    </source>
</evidence>
<comment type="subcellular location">
    <subcellularLocation>
        <location evidence="1">Cell membrane</location>
        <topology evidence="1">Single-pass type I membrane protein</topology>
    </subcellularLocation>
</comment>
<comment type="caution">
    <text evidence="20">The sequence shown here is derived from an EMBL/GenBank/DDBJ whole genome shotgun (WGS) entry which is preliminary data.</text>
</comment>
<dbReference type="PIRSF" id="PIRSF000641">
    <property type="entry name" value="SRK"/>
    <property type="match status" value="1"/>
</dbReference>
<keyword evidence="21" id="KW-1185">Reference proteome</keyword>
<feature type="domain" description="Bulb-type lectin" evidence="18">
    <location>
        <begin position="26"/>
        <end position="157"/>
    </location>
</feature>
<dbReference type="GO" id="GO:0004674">
    <property type="term" value="F:protein serine/threonine kinase activity"/>
    <property type="evidence" value="ECO:0007669"/>
    <property type="project" value="UniProtKB-KW"/>
</dbReference>
<comment type="similarity">
    <text evidence="13">Belongs to the protein kinase superfamily. Ser/Thr protein kinase family.</text>
</comment>
<dbReference type="InterPro" id="IPR000858">
    <property type="entry name" value="S_locus_glycoprot_dom"/>
</dbReference>
<evidence type="ECO:0000256" key="16">
    <source>
        <dbReference type="SAM" id="SignalP"/>
    </source>
</evidence>
<evidence type="ECO:0000256" key="1">
    <source>
        <dbReference type="ARBA" id="ARBA00004251"/>
    </source>
</evidence>
<dbReference type="GO" id="GO:0005524">
    <property type="term" value="F:ATP binding"/>
    <property type="evidence" value="ECO:0007669"/>
    <property type="project" value="UniProtKB-UniRule"/>
</dbReference>
<dbReference type="GO" id="GO:0005886">
    <property type="term" value="C:plasma membrane"/>
    <property type="evidence" value="ECO:0007669"/>
    <property type="project" value="UniProtKB-SubCell"/>
</dbReference>
<evidence type="ECO:0000256" key="2">
    <source>
        <dbReference type="ARBA" id="ARBA00022475"/>
    </source>
</evidence>
<keyword evidence="8 13" id="KW-0067">ATP-binding</keyword>
<dbReference type="PROSITE" id="PS00107">
    <property type="entry name" value="PROTEIN_KINASE_ATP"/>
    <property type="match status" value="1"/>
</dbReference>
<evidence type="ECO:0000259" key="17">
    <source>
        <dbReference type="PROSITE" id="PS50011"/>
    </source>
</evidence>
<evidence type="ECO:0000259" key="19">
    <source>
        <dbReference type="PROSITE" id="PS50948"/>
    </source>
</evidence>
<feature type="transmembrane region" description="Helical" evidence="15">
    <location>
        <begin position="416"/>
        <end position="438"/>
    </location>
</feature>
<dbReference type="Pfam" id="PF07714">
    <property type="entry name" value="PK_Tyr_Ser-Thr"/>
    <property type="match status" value="1"/>
</dbReference>
<dbReference type="InterPro" id="IPR008271">
    <property type="entry name" value="Ser/Thr_kinase_AS"/>
</dbReference>
<dbReference type="CDD" id="cd14066">
    <property type="entry name" value="STKc_IRAK"/>
    <property type="match status" value="1"/>
</dbReference>
<dbReference type="InterPro" id="IPR001480">
    <property type="entry name" value="Bulb-type_lectin_dom"/>
</dbReference>
<dbReference type="FunFam" id="3.30.200.20:FF:000195">
    <property type="entry name" value="G-type lectin S-receptor-like serine/threonine-protein kinase"/>
    <property type="match status" value="1"/>
</dbReference>
<gene>
    <name evidence="20" type="ORF">AAHA92_02605</name>
</gene>
<dbReference type="AlphaFoldDB" id="A0ABD1IEG1"/>
<keyword evidence="5 16" id="KW-0732">Signal</keyword>
<evidence type="ECO:0000256" key="5">
    <source>
        <dbReference type="ARBA" id="ARBA00022729"/>
    </source>
</evidence>
<dbReference type="CDD" id="cd01098">
    <property type="entry name" value="PAN_AP_plant"/>
    <property type="match status" value="1"/>
</dbReference>
<accession>A0ABD1IEG1</accession>
<keyword evidence="7 13" id="KW-0418">Kinase</keyword>
<evidence type="ECO:0000256" key="4">
    <source>
        <dbReference type="ARBA" id="ARBA00022679"/>
    </source>
</evidence>
<evidence type="ECO:0000256" key="11">
    <source>
        <dbReference type="ARBA" id="ARBA00047899"/>
    </source>
</evidence>
<evidence type="ECO:0000256" key="14">
    <source>
        <dbReference type="PROSITE-ProRule" id="PRU10141"/>
    </source>
</evidence>
<evidence type="ECO:0000256" key="6">
    <source>
        <dbReference type="ARBA" id="ARBA00022741"/>
    </source>
</evidence>
<dbReference type="SMART" id="SM00108">
    <property type="entry name" value="B_lectin"/>
    <property type="match status" value="1"/>
</dbReference>
<dbReference type="PROSITE" id="PS50927">
    <property type="entry name" value="BULB_LECTIN"/>
    <property type="match status" value="1"/>
</dbReference>
<evidence type="ECO:0000259" key="18">
    <source>
        <dbReference type="PROSITE" id="PS50927"/>
    </source>
</evidence>
<feature type="signal peptide" evidence="16">
    <location>
        <begin position="1"/>
        <end position="25"/>
    </location>
</feature>
<feature type="domain" description="Apple" evidence="19">
    <location>
        <begin position="307"/>
        <end position="390"/>
    </location>
</feature>
<evidence type="ECO:0000256" key="13">
    <source>
        <dbReference type="PIRNR" id="PIRNR000641"/>
    </source>
</evidence>
<dbReference type="InterPro" id="IPR000719">
    <property type="entry name" value="Prot_kinase_dom"/>
</dbReference>
<evidence type="ECO:0000256" key="8">
    <source>
        <dbReference type="ARBA" id="ARBA00022840"/>
    </source>
</evidence>
<organism evidence="20 21">
    <name type="scientific">Salvia divinorum</name>
    <name type="common">Maria pastora</name>
    <name type="synonym">Diviner's sage</name>
    <dbReference type="NCBI Taxonomy" id="28513"/>
    <lineage>
        <taxon>Eukaryota</taxon>
        <taxon>Viridiplantae</taxon>
        <taxon>Streptophyta</taxon>
        <taxon>Embryophyta</taxon>
        <taxon>Tracheophyta</taxon>
        <taxon>Spermatophyta</taxon>
        <taxon>Magnoliopsida</taxon>
        <taxon>eudicotyledons</taxon>
        <taxon>Gunneridae</taxon>
        <taxon>Pentapetalae</taxon>
        <taxon>asterids</taxon>
        <taxon>lamiids</taxon>
        <taxon>Lamiales</taxon>
        <taxon>Lamiaceae</taxon>
        <taxon>Nepetoideae</taxon>
        <taxon>Mentheae</taxon>
        <taxon>Salviinae</taxon>
        <taxon>Salvia</taxon>
        <taxon>Salvia subgen. Calosphace</taxon>
    </lineage>
</organism>
<dbReference type="InterPro" id="IPR017441">
    <property type="entry name" value="Protein_kinase_ATP_BS"/>
</dbReference>
<keyword evidence="10" id="KW-0325">Glycoprotein</keyword>
<dbReference type="Gene3D" id="3.30.200.20">
    <property type="entry name" value="Phosphorylase Kinase, domain 1"/>
    <property type="match status" value="1"/>
</dbReference>
<evidence type="ECO:0000256" key="15">
    <source>
        <dbReference type="SAM" id="Phobius"/>
    </source>
</evidence>
<dbReference type="Gene3D" id="2.90.10.10">
    <property type="entry name" value="Bulb-type lectin domain"/>
    <property type="match status" value="1"/>
</dbReference>
<dbReference type="Pfam" id="PF01453">
    <property type="entry name" value="B_lectin"/>
    <property type="match status" value="1"/>
</dbReference>
<proteinExistence type="inferred from homology"/>
<feature type="chain" id="PRO_5044837396" description="Receptor-like serine/threonine-protein kinase" evidence="16">
    <location>
        <begin position="26"/>
        <end position="784"/>
    </location>
</feature>
<dbReference type="EC" id="2.7.11.1" evidence="13"/>
<keyword evidence="15" id="KW-1133">Transmembrane helix</keyword>
<evidence type="ECO:0000313" key="20">
    <source>
        <dbReference type="EMBL" id="KAL1567085.1"/>
    </source>
</evidence>
<keyword evidence="2" id="KW-1003">Cell membrane</keyword>
<dbReference type="Pfam" id="PF08276">
    <property type="entry name" value="PAN_2"/>
    <property type="match status" value="1"/>
</dbReference>
<reference evidence="20 21" key="1">
    <citation type="submission" date="2024-06" db="EMBL/GenBank/DDBJ databases">
        <title>A chromosome level genome sequence of Diviner's sage (Salvia divinorum).</title>
        <authorList>
            <person name="Ford S.A."/>
            <person name="Ro D.-K."/>
            <person name="Ness R.W."/>
            <person name="Phillips M.A."/>
        </authorList>
    </citation>
    <scope>NUCLEOTIDE SEQUENCE [LARGE SCALE GENOMIC DNA]</scope>
    <source>
        <strain evidence="20">SAF-2024a</strain>
        <tissue evidence="20">Leaf</tissue>
    </source>
</reference>
<keyword evidence="15" id="KW-0812">Transmembrane</keyword>
<dbReference type="PROSITE" id="PS50011">
    <property type="entry name" value="PROTEIN_KINASE_DOM"/>
    <property type="match status" value="1"/>
</dbReference>
<dbReference type="InterPro" id="IPR001245">
    <property type="entry name" value="Ser-Thr/Tyr_kinase_cat_dom"/>
</dbReference>
<dbReference type="Proteomes" id="UP001567538">
    <property type="component" value="Unassembled WGS sequence"/>
</dbReference>
<dbReference type="PROSITE" id="PS50948">
    <property type="entry name" value="PAN"/>
    <property type="match status" value="1"/>
</dbReference>
<dbReference type="PANTHER" id="PTHR27002:SF214">
    <property type="entry name" value="RECEPTOR-LIKE SERINE_THREONINE-PROTEIN KINASE"/>
    <property type="match status" value="1"/>
</dbReference>
<dbReference type="EMBL" id="JBEAFC010000002">
    <property type="protein sequence ID" value="KAL1567085.1"/>
    <property type="molecule type" value="Genomic_DNA"/>
</dbReference>
<dbReference type="InterPro" id="IPR024171">
    <property type="entry name" value="SRK-like_kinase"/>
</dbReference>
<evidence type="ECO:0000256" key="9">
    <source>
        <dbReference type="ARBA" id="ARBA00023157"/>
    </source>
</evidence>
<dbReference type="PROSITE" id="PS00108">
    <property type="entry name" value="PROTEIN_KINASE_ST"/>
    <property type="match status" value="1"/>
</dbReference>
<feature type="domain" description="Protein kinase" evidence="17">
    <location>
        <begin position="473"/>
        <end position="759"/>
    </location>
</feature>
<keyword evidence="9" id="KW-1015">Disulfide bond</keyword>
<dbReference type="SMART" id="SM00473">
    <property type="entry name" value="PAN_AP"/>
    <property type="match status" value="1"/>
</dbReference>
<dbReference type="InterPro" id="IPR036426">
    <property type="entry name" value="Bulb-type_lectin_dom_sf"/>
</dbReference>
<feature type="binding site" evidence="14">
    <location>
        <position position="501"/>
    </location>
    <ligand>
        <name>ATP</name>
        <dbReference type="ChEBI" id="CHEBI:30616"/>
    </ligand>
</feature>
<dbReference type="InterPro" id="IPR011009">
    <property type="entry name" value="Kinase-like_dom_sf"/>
</dbReference>
<keyword evidence="4 13" id="KW-0808">Transferase</keyword>
<evidence type="ECO:0000256" key="10">
    <source>
        <dbReference type="ARBA" id="ARBA00023180"/>
    </source>
</evidence>
<dbReference type="Pfam" id="PF00954">
    <property type="entry name" value="S_locus_glycop"/>
    <property type="match status" value="1"/>
</dbReference>
<dbReference type="InterPro" id="IPR003609">
    <property type="entry name" value="Pan_app"/>
</dbReference>
<keyword evidence="6 13" id="KW-0547">Nucleotide-binding</keyword>
<dbReference type="SUPFAM" id="SSF51110">
    <property type="entry name" value="alpha-D-mannose-specific plant lectins"/>
    <property type="match status" value="1"/>
</dbReference>
<keyword evidence="15" id="KW-0472">Membrane</keyword>